<sequence length="288" mass="32152">MNLLVATPTSSEIRDALSDMSPLKSPGPDELHAEFFQKQWHVEIVHSMKDFDFLLDRLRAKLSGWATKTLSFIGRITLAKSVLAAILSYFMQVIKLSVGVCAEIDKLIRGSILGSSSDSKGISLVNWEAITQPLRNGGLGIPHSNEQNMAYMFKLAFALVTHPNDLWVRAVREKYKESFQTNIYWLLGNGFEVHAWHDPWRRNDFRFTDACSPLHAVYRHTLVWGSYYAGGSNHRSPISERHMVPVSWVPLPANGLCLNTDAAMSTVSNSGTVGGLIRNSSDAWISGF</sequence>
<proteinExistence type="predicted"/>
<comment type="caution">
    <text evidence="1">The sequence shown here is derived from an EMBL/GenBank/DDBJ whole genome shotgun (WGS) entry which is preliminary data.</text>
</comment>
<gene>
    <name evidence="1" type="ORF">V6N11_004561</name>
</gene>
<evidence type="ECO:0008006" key="3">
    <source>
        <dbReference type="Google" id="ProtNLM"/>
    </source>
</evidence>
<accession>A0ABR2SHC4</accession>
<dbReference type="PANTHER" id="PTHR33116">
    <property type="entry name" value="REVERSE TRANSCRIPTASE ZINC-BINDING DOMAIN-CONTAINING PROTEIN-RELATED-RELATED"/>
    <property type="match status" value="1"/>
</dbReference>
<evidence type="ECO:0000313" key="1">
    <source>
        <dbReference type="EMBL" id="KAK9024399.1"/>
    </source>
</evidence>
<protein>
    <recommendedName>
        <fullName evidence="3">Reverse transcriptase</fullName>
    </recommendedName>
</protein>
<dbReference type="Proteomes" id="UP001396334">
    <property type="component" value="Unassembled WGS sequence"/>
</dbReference>
<reference evidence="1 2" key="1">
    <citation type="journal article" date="2024" name="G3 (Bethesda)">
        <title>Genome assembly of Hibiscus sabdariffa L. provides insights into metabolisms of medicinal natural products.</title>
        <authorList>
            <person name="Kim T."/>
        </authorList>
    </citation>
    <scope>NUCLEOTIDE SEQUENCE [LARGE SCALE GENOMIC DNA]</scope>
    <source>
        <strain evidence="1">TK-2024</strain>
        <tissue evidence="1">Old leaves</tissue>
    </source>
</reference>
<evidence type="ECO:0000313" key="2">
    <source>
        <dbReference type="Proteomes" id="UP001396334"/>
    </source>
</evidence>
<keyword evidence="2" id="KW-1185">Reference proteome</keyword>
<organism evidence="1 2">
    <name type="scientific">Hibiscus sabdariffa</name>
    <name type="common">roselle</name>
    <dbReference type="NCBI Taxonomy" id="183260"/>
    <lineage>
        <taxon>Eukaryota</taxon>
        <taxon>Viridiplantae</taxon>
        <taxon>Streptophyta</taxon>
        <taxon>Embryophyta</taxon>
        <taxon>Tracheophyta</taxon>
        <taxon>Spermatophyta</taxon>
        <taxon>Magnoliopsida</taxon>
        <taxon>eudicotyledons</taxon>
        <taxon>Gunneridae</taxon>
        <taxon>Pentapetalae</taxon>
        <taxon>rosids</taxon>
        <taxon>malvids</taxon>
        <taxon>Malvales</taxon>
        <taxon>Malvaceae</taxon>
        <taxon>Malvoideae</taxon>
        <taxon>Hibiscus</taxon>
    </lineage>
</organism>
<dbReference type="EMBL" id="JBBPBN010000015">
    <property type="protein sequence ID" value="KAK9024399.1"/>
    <property type="molecule type" value="Genomic_DNA"/>
</dbReference>
<dbReference type="PANTHER" id="PTHR33116:SF86">
    <property type="entry name" value="REVERSE TRANSCRIPTASE DOMAIN-CONTAINING PROTEIN"/>
    <property type="match status" value="1"/>
</dbReference>
<name>A0ABR2SHC4_9ROSI</name>